<feature type="transmembrane region" description="Helical" evidence="1">
    <location>
        <begin position="267"/>
        <end position="287"/>
    </location>
</feature>
<dbReference type="GO" id="GO:0016747">
    <property type="term" value="F:acyltransferase activity, transferring groups other than amino-acyl groups"/>
    <property type="evidence" value="ECO:0007669"/>
    <property type="project" value="InterPro"/>
</dbReference>
<dbReference type="InParanoid" id="D9QHU6"/>
<dbReference type="InterPro" id="IPR002656">
    <property type="entry name" value="Acyl_transf_3_dom"/>
</dbReference>
<proteinExistence type="predicted"/>
<evidence type="ECO:0000259" key="2">
    <source>
        <dbReference type="Pfam" id="PF01757"/>
    </source>
</evidence>
<feature type="transmembrane region" description="Helical" evidence="1">
    <location>
        <begin position="31"/>
        <end position="51"/>
    </location>
</feature>
<dbReference type="AlphaFoldDB" id="D9QHU6"/>
<feature type="domain" description="Acyltransferase 3" evidence="2">
    <location>
        <begin position="7"/>
        <end position="283"/>
    </location>
</feature>
<dbReference type="eggNOG" id="ENOG5033GW6">
    <property type="taxonomic scope" value="Bacteria"/>
</dbReference>
<sequence length="311" mass="33027">MNVQRHNAVEWLRVVSALGIVWFHAGVPGSQWGYAGLVVFLLLSLMFEAGPNHAKIQPLKTRAARLLVPWAFWWAVYAGLNIVQQQPIVDADNGLIAGVLTGPSAHLWYLPFAFVVLAVFGALKSRTPLSALALGSAVAAVVLICGIPLWRPISLGAGFPFAQWAHATTPVLIGILVGCCLRSRGVWILSAPVIAALVWACLRPFPDVASVYLLALGLTVGAILFPRATANRLPSAERISGAMMGVYLVHPLALFVVRPLTEMAPPVGVIAAFGISMLGVLLAQWIAPWPSSLVLGTPMSKGRGMSKVALG</sequence>
<gene>
    <name evidence="3" type="ordered locus">Bresu_0057</name>
</gene>
<feature type="transmembrane region" description="Helical" evidence="1">
    <location>
        <begin position="186"/>
        <end position="205"/>
    </location>
</feature>
<evidence type="ECO:0000256" key="1">
    <source>
        <dbReference type="SAM" id="Phobius"/>
    </source>
</evidence>
<keyword evidence="1" id="KW-1133">Transmembrane helix</keyword>
<feature type="transmembrane region" description="Helical" evidence="1">
    <location>
        <begin position="242"/>
        <end position="261"/>
    </location>
</feature>
<keyword evidence="4" id="KW-1185">Reference proteome</keyword>
<organism evidence="3 4">
    <name type="scientific">Brevundimonas subvibrioides (strain ATCC 15264 / DSM 4735 / LMG 14903 / NBRC 16000 / CB 81)</name>
    <name type="common">Caulobacter subvibrioides</name>
    <dbReference type="NCBI Taxonomy" id="633149"/>
    <lineage>
        <taxon>Bacteria</taxon>
        <taxon>Pseudomonadati</taxon>
        <taxon>Pseudomonadota</taxon>
        <taxon>Alphaproteobacteria</taxon>
        <taxon>Caulobacterales</taxon>
        <taxon>Caulobacteraceae</taxon>
        <taxon>Brevundimonas</taxon>
    </lineage>
</organism>
<evidence type="ECO:0000313" key="4">
    <source>
        <dbReference type="Proteomes" id="UP000002696"/>
    </source>
</evidence>
<dbReference type="Proteomes" id="UP000002696">
    <property type="component" value="Chromosome"/>
</dbReference>
<dbReference type="STRING" id="633149.Bresu_0057"/>
<reference evidence="4" key="1">
    <citation type="journal article" date="2011" name="J. Bacteriol.">
        <title>Genome sequences of eight morphologically diverse alphaproteobacteria.</title>
        <authorList>
            <consortium name="US DOE Joint Genome Institute"/>
            <person name="Brown P.J."/>
            <person name="Kysela D.T."/>
            <person name="Buechlein A."/>
            <person name="Hemmerich C."/>
            <person name="Brun Y.V."/>
        </authorList>
    </citation>
    <scope>NUCLEOTIDE SEQUENCE [LARGE SCALE GENOMIC DNA]</scope>
    <source>
        <strain evidence="4">ATCC 15264 / DSM 4735 / LMG 14903 / NBRC 16000 / CB 81</strain>
    </source>
</reference>
<dbReference type="KEGG" id="bsb:Bresu_0057"/>
<dbReference type="OrthoDB" id="7855154at2"/>
<feature type="transmembrane region" description="Helical" evidence="1">
    <location>
        <begin position="129"/>
        <end position="149"/>
    </location>
</feature>
<name>D9QHU6_BRESC</name>
<feature type="transmembrane region" description="Helical" evidence="1">
    <location>
        <begin position="63"/>
        <end position="83"/>
    </location>
</feature>
<feature type="transmembrane region" description="Helical" evidence="1">
    <location>
        <begin position="211"/>
        <end position="230"/>
    </location>
</feature>
<keyword evidence="1" id="KW-0812">Transmembrane</keyword>
<dbReference type="EMBL" id="CP002102">
    <property type="protein sequence ID" value="ADK99371.1"/>
    <property type="molecule type" value="Genomic_DNA"/>
</dbReference>
<dbReference type="HOGENOM" id="CLU_860064_0_0_5"/>
<accession>D9QHU6</accession>
<evidence type="ECO:0000313" key="3">
    <source>
        <dbReference type="EMBL" id="ADK99371.1"/>
    </source>
</evidence>
<dbReference type="Pfam" id="PF01757">
    <property type="entry name" value="Acyl_transf_3"/>
    <property type="match status" value="1"/>
</dbReference>
<feature type="transmembrane region" description="Helical" evidence="1">
    <location>
        <begin position="95"/>
        <end position="122"/>
    </location>
</feature>
<keyword evidence="3" id="KW-0012">Acyltransferase</keyword>
<feature type="transmembrane region" description="Helical" evidence="1">
    <location>
        <begin position="161"/>
        <end position="179"/>
    </location>
</feature>
<keyword evidence="1" id="KW-0472">Membrane</keyword>
<protein>
    <submittedName>
        <fullName evidence="3">Putative acyltransferase</fullName>
    </submittedName>
</protein>
<keyword evidence="3" id="KW-0808">Transferase</keyword>